<evidence type="ECO:0000259" key="2">
    <source>
        <dbReference type="PROSITE" id="PS50835"/>
    </source>
</evidence>
<sequence>MLANMIILLEIVVLTVVVEVTGSHLKMSSFSYSGESVTFECNVDHGEFPIVSITWLKDGKQFYKYDSNLINPVSITDVDGVVVKKDLSLNGNKVTIGSVTPQSTGTYTCKVEIDHPSLSVGELSGSLKIVQN</sequence>
<reference evidence="4 5" key="2">
    <citation type="journal article" date="2018" name="Elife">
        <title>Firefly genomes illuminate parallel origins of bioluminescence in beetles.</title>
        <authorList>
            <person name="Fallon T.R."/>
            <person name="Lower S.E."/>
            <person name="Chang C.H."/>
            <person name="Bessho-Uehara M."/>
            <person name="Martin G.J."/>
            <person name="Bewick A.J."/>
            <person name="Behringer M."/>
            <person name="Debat H.J."/>
            <person name="Wong I."/>
            <person name="Day J.C."/>
            <person name="Suvorov A."/>
            <person name="Silva C.J."/>
            <person name="Stanger-Hall K.F."/>
            <person name="Hall D.W."/>
            <person name="Schmitz R.J."/>
            <person name="Nelson D.R."/>
            <person name="Lewis S.M."/>
            <person name="Shigenobu S."/>
            <person name="Bybee S.M."/>
            <person name="Larracuente A.M."/>
            <person name="Oba Y."/>
            <person name="Weng J.K."/>
        </authorList>
    </citation>
    <scope>NUCLEOTIDE SEQUENCE [LARGE SCALE GENOMIC DNA]</scope>
    <source>
        <strain evidence="4">1611_PpyrPB1</strain>
        <tissue evidence="4">Whole body</tissue>
    </source>
</reference>
<dbReference type="PROSITE" id="PS50835">
    <property type="entry name" value="IG_LIKE"/>
    <property type="match status" value="1"/>
</dbReference>
<dbReference type="SUPFAM" id="SSF48726">
    <property type="entry name" value="Immunoglobulin"/>
    <property type="match status" value="1"/>
</dbReference>
<dbReference type="Gene3D" id="2.60.40.10">
    <property type="entry name" value="Immunoglobulins"/>
    <property type="match status" value="1"/>
</dbReference>
<feature type="chain" id="PRO_5033289737" description="Ig-like domain-containing protein" evidence="1">
    <location>
        <begin position="23"/>
        <end position="132"/>
    </location>
</feature>
<dbReference type="PANTHER" id="PTHR21261:SF15">
    <property type="entry name" value="BEATEN PATH IIIA, ISOFORM D-RELATED"/>
    <property type="match status" value="1"/>
</dbReference>
<feature type="signal peptide" evidence="1">
    <location>
        <begin position="1"/>
        <end position="22"/>
    </location>
</feature>
<dbReference type="InterPro" id="IPR003599">
    <property type="entry name" value="Ig_sub"/>
</dbReference>
<dbReference type="PANTHER" id="PTHR21261">
    <property type="entry name" value="BEAT PROTEIN"/>
    <property type="match status" value="1"/>
</dbReference>
<keyword evidence="5" id="KW-1185">Reference proteome</keyword>
<evidence type="ECO:0000313" key="4">
    <source>
        <dbReference type="EMBL" id="KAB0798991.1"/>
    </source>
</evidence>
<accession>A0A1Y1LLR7</accession>
<dbReference type="AlphaFoldDB" id="A0A1Y1LLR7"/>
<organism evidence="3">
    <name type="scientific">Photinus pyralis</name>
    <name type="common">Common eastern firefly</name>
    <name type="synonym">Lampyris pyralis</name>
    <dbReference type="NCBI Taxonomy" id="7054"/>
    <lineage>
        <taxon>Eukaryota</taxon>
        <taxon>Metazoa</taxon>
        <taxon>Ecdysozoa</taxon>
        <taxon>Arthropoda</taxon>
        <taxon>Hexapoda</taxon>
        <taxon>Insecta</taxon>
        <taxon>Pterygota</taxon>
        <taxon>Neoptera</taxon>
        <taxon>Endopterygota</taxon>
        <taxon>Coleoptera</taxon>
        <taxon>Polyphaga</taxon>
        <taxon>Elateriformia</taxon>
        <taxon>Elateroidea</taxon>
        <taxon>Lampyridae</taxon>
        <taxon>Lampyrinae</taxon>
        <taxon>Photinus</taxon>
    </lineage>
</organism>
<keyword evidence="1" id="KW-0732">Signal</keyword>
<name>A0A1Y1LLR7_PHOPY</name>
<dbReference type="EMBL" id="GEZM01056976">
    <property type="protein sequence ID" value="JAV72536.1"/>
    <property type="molecule type" value="Transcribed_RNA"/>
</dbReference>
<dbReference type="InterPro" id="IPR036179">
    <property type="entry name" value="Ig-like_dom_sf"/>
</dbReference>
<dbReference type="Pfam" id="PF13927">
    <property type="entry name" value="Ig_3"/>
    <property type="match status" value="1"/>
</dbReference>
<dbReference type="OrthoDB" id="6651786at2759"/>
<reference evidence="3" key="1">
    <citation type="journal article" date="2016" name="Sci. Rep.">
        <title>Molecular characterization of firefly nuptial gifts: a multi-omics approach sheds light on postcopulatory sexual selection.</title>
        <authorList>
            <person name="Al-Wathiqui N."/>
            <person name="Fallon T.R."/>
            <person name="South A."/>
            <person name="Weng J.K."/>
            <person name="Lewis S.M."/>
        </authorList>
    </citation>
    <scope>NUCLEOTIDE SEQUENCE</scope>
</reference>
<evidence type="ECO:0000313" key="5">
    <source>
        <dbReference type="Proteomes" id="UP000327044"/>
    </source>
</evidence>
<dbReference type="InterPro" id="IPR007110">
    <property type="entry name" value="Ig-like_dom"/>
</dbReference>
<evidence type="ECO:0000313" key="3">
    <source>
        <dbReference type="EMBL" id="JAV72536.1"/>
    </source>
</evidence>
<dbReference type="InParanoid" id="A0A1Y1LLR7"/>
<protein>
    <recommendedName>
        <fullName evidence="2">Ig-like domain-containing protein</fullName>
    </recommendedName>
</protein>
<reference evidence="4" key="3">
    <citation type="submission" date="2019-08" db="EMBL/GenBank/DDBJ databases">
        <authorList>
            <consortium name="Photinus pyralis genome working group"/>
            <person name="Fallon T.R."/>
            <person name="Sander Lower S.E."/>
            <person name="Weng J.-K."/>
        </authorList>
    </citation>
    <scope>NUCLEOTIDE SEQUENCE</scope>
    <source>
        <strain evidence="4">1611_PpyrPB1</strain>
        <tissue evidence="4">Whole body</tissue>
    </source>
</reference>
<gene>
    <name evidence="4" type="ORF">PPYR_06871</name>
</gene>
<dbReference type="Proteomes" id="UP000327044">
    <property type="component" value="Unassembled WGS sequence"/>
</dbReference>
<dbReference type="EMBL" id="VVIM01000005">
    <property type="protein sequence ID" value="KAB0798991.1"/>
    <property type="molecule type" value="Genomic_DNA"/>
</dbReference>
<proteinExistence type="predicted"/>
<feature type="domain" description="Ig-like" evidence="2">
    <location>
        <begin position="34"/>
        <end position="119"/>
    </location>
</feature>
<dbReference type="InterPro" id="IPR013783">
    <property type="entry name" value="Ig-like_fold"/>
</dbReference>
<evidence type="ECO:0000256" key="1">
    <source>
        <dbReference type="SAM" id="SignalP"/>
    </source>
</evidence>
<dbReference type="SMART" id="SM00409">
    <property type="entry name" value="IG"/>
    <property type="match status" value="1"/>
</dbReference>